<accession>A0AA38HE63</accession>
<organism evidence="1 2">
    <name type="scientific">Dioszegia hungarica</name>
    <dbReference type="NCBI Taxonomy" id="4972"/>
    <lineage>
        <taxon>Eukaryota</taxon>
        <taxon>Fungi</taxon>
        <taxon>Dikarya</taxon>
        <taxon>Basidiomycota</taxon>
        <taxon>Agaricomycotina</taxon>
        <taxon>Tremellomycetes</taxon>
        <taxon>Tremellales</taxon>
        <taxon>Bulleribasidiaceae</taxon>
        <taxon>Dioszegia</taxon>
    </lineage>
</organism>
<proteinExistence type="predicted"/>
<sequence length="197" mass="21223">MDVLLHILGPDVPHPQLSALTVNSTFYIAGIPHLYHAPIIKSKLASFFLHTPPGAPADIGALSTAELVSTGQTKLAALRYVRSIHLLLANYVASEDEDLQMTEEQKGQQEVDICAAVAGDLEAALLLVENLPRGTLPMLQTVRTGDTIVTTSFPHPTLNDRTTQRSLSAWHFAWSLLMTAVPKVWCQGGGAGPRLSP</sequence>
<comment type="caution">
    <text evidence="1">The sequence shown here is derived from an EMBL/GenBank/DDBJ whole genome shotgun (WGS) entry which is preliminary data.</text>
</comment>
<protein>
    <submittedName>
        <fullName evidence="1">Uncharacterized protein</fullName>
    </submittedName>
</protein>
<dbReference type="GeneID" id="77728078"/>
<gene>
    <name evidence="1" type="ORF">MKK02DRAFT_34218</name>
</gene>
<evidence type="ECO:0000313" key="1">
    <source>
        <dbReference type="EMBL" id="KAI9637194.1"/>
    </source>
</evidence>
<feature type="non-terminal residue" evidence="1">
    <location>
        <position position="197"/>
    </location>
</feature>
<dbReference type="EMBL" id="JAKWFO010000005">
    <property type="protein sequence ID" value="KAI9637194.1"/>
    <property type="molecule type" value="Genomic_DNA"/>
</dbReference>
<reference evidence="1" key="1">
    <citation type="journal article" date="2022" name="G3 (Bethesda)">
        <title>High quality genome of the basidiomycete yeast Dioszegia hungarica PDD-24b-2 isolated from cloud water.</title>
        <authorList>
            <person name="Jarrige D."/>
            <person name="Haridas S."/>
            <person name="Bleykasten-Grosshans C."/>
            <person name="Joly M."/>
            <person name="Nadalig T."/>
            <person name="Sancelme M."/>
            <person name="Vuilleumier S."/>
            <person name="Grigoriev I.V."/>
            <person name="Amato P."/>
            <person name="Bringel F."/>
        </authorList>
    </citation>
    <scope>NUCLEOTIDE SEQUENCE</scope>
    <source>
        <strain evidence="1">PDD-24b-2</strain>
    </source>
</reference>
<name>A0AA38HE63_9TREE</name>
<evidence type="ECO:0000313" key="2">
    <source>
        <dbReference type="Proteomes" id="UP001164286"/>
    </source>
</evidence>
<dbReference type="AlphaFoldDB" id="A0AA38HE63"/>
<keyword evidence="2" id="KW-1185">Reference proteome</keyword>
<dbReference type="Proteomes" id="UP001164286">
    <property type="component" value="Unassembled WGS sequence"/>
</dbReference>
<dbReference type="RefSeq" id="XP_052946971.1">
    <property type="nucleotide sequence ID" value="XM_053088873.1"/>
</dbReference>